<gene>
    <name evidence="3" type="ORF">Tco_0860189</name>
</gene>
<name>A0ABQ5BH79_9ASTR</name>
<feature type="domain" description="Retrotransposon gag" evidence="2">
    <location>
        <begin position="112"/>
        <end position="186"/>
    </location>
</feature>
<organism evidence="3 4">
    <name type="scientific">Tanacetum coccineum</name>
    <dbReference type="NCBI Taxonomy" id="301880"/>
    <lineage>
        <taxon>Eukaryota</taxon>
        <taxon>Viridiplantae</taxon>
        <taxon>Streptophyta</taxon>
        <taxon>Embryophyta</taxon>
        <taxon>Tracheophyta</taxon>
        <taxon>Spermatophyta</taxon>
        <taxon>Magnoliopsida</taxon>
        <taxon>eudicotyledons</taxon>
        <taxon>Gunneridae</taxon>
        <taxon>Pentapetalae</taxon>
        <taxon>asterids</taxon>
        <taxon>campanulids</taxon>
        <taxon>Asterales</taxon>
        <taxon>Asteraceae</taxon>
        <taxon>Asteroideae</taxon>
        <taxon>Anthemideae</taxon>
        <taxon>Anthemidinae</taxon>
        <taxon>Tanacetum</taxon>
    </lineage>
</organism>
<proteinExistence type="predicted"/>
<dbReference type="PANTHER" id="PTHR33223">
    <property type="entry name" value="CCHC-TYPE DOMAIN-CONTAINING PROTEIN"/>
    <property type="match status" value="1"/>
</dbReference>
<keyword evidence="4" id="KW-1185">Reference proteome</keyword>
<feature type="region of interest" description="Disordered" evidence="1">
    <location>
        <begin position="206"/>
        <end position="237"/>
    </location>
</feature>
<evidence type="ECO:0000256" key="1">
    <source>
        <dbReference type="SAM" id="MobiDB-lite"/>
    </source>
</evidence>
<dbReference type="EMBL" id="BQNB010013205">
    <property type="protein sequence ID" value="GJT13147.1"/>
    <property type="molecule type" value="Genomic_DNA"/>
</dbReference>
<reference evidence="3" key="1">
    <citation type="journal article" date="2022" name="Int. J. Mol. Sci.">
        <title>Draft Genome of Tanacetum Coccineum: Genomic Comparison of Closely Related Tanacetum-Family Plants.</title>
        <authorList>
            <person name="Yamashiro T."/>
            <person name="Shiraishi A."/>
            <person name="Nakayama K."/>
            <person name="Satake H."/>
        </authorList>
    </citation>
    <scope>NUCLEOTIDE SEQUENCE</scope>
</reference>
<evidence type="ECO:0000313" key="3">
    <source>
        <dbReference type="EMBL" id="GJT13147.1"/>
    </source>
</evidence>
<dbReference type="InterPro" id="IPR005162">
    <property type="entry name" value="Retrotrans_gag_dom"/>
</dbReference>
<dbReference type="Proteomes" id="UP001151760">
    <property type="component" value="Unassembled WGS sequence"/>
</dbReference>
<accession>A0ABQ5BH79</accession>
<reference evidence="3" key="2">
    <citation type="submission" date="2022-01" db="EMBL/GenBank/DDBJ databases">
        <authorList>
            <person name="Yamashiro T."/>
            <person name="Shiraishi A."/>
            <person name="Satake H."/>
            <person name="Nakayama K."/>
        </authorList>
    </citation>
    <scope>NUCLEOTIDE SEQUENCE</scope>
</reference>
<evidence type="ECO:0000313" key="4">
    <source>
        <dbReference type="Proteomes" id="UP001151760"/>
    </source>
</evidence>
<protein>
    <submittedName>
        <fullName evidence="3">MAK10-like protein</fullName>
    </submittedName>
</protein>
<sequence>MAANRRTCIIAVLTMSSGRSPPGAKSLVGNFGNNVIDSKASNETRKSVRSKMGEVDIDILTMEQYLALTRGNQAPSVNDDTHEHVERVLDNASLFNTLGVTHDTVMLRVLRITLIGAAKRWFGRIPSGIINTWGLLKNSFIQRYCPSSKTAKELEEIHNFKQEGDETLYQAWERYSDLLDKLAHLDKDCPLNEEVKRVEEVKDGEFGRSFPNNGGNGGRYRVGPPGYNTRMDNRTPFSERKPSLEELMNKHIEELTRRRNENEEWMKASGNHKYEYKEPECRIKESGDTVFADNKAPCDETSSNGTNKLHGVSFIYDDNVHVSKKKDKGPSGVLPCQLPPKELSLRSFTLPCTIGGLNMYALGQFTERKEKTRMVEPRMATLRLYSCRPIRMIGNDTCKFWHTCDPNLKDCNEGDSIYGVDKRGVVKQWYCYRDNER</sequence>
<comment type="caution">
    <text evidence="3">The sequence shown here is derived from an EMBL/GenBank/DDBJ whole genome shotgun (WGS) entry which is preliminary data.</text>
</comment>
<dbReference type="Pfam" id="PF03732">
    <property type="entry name" value="Retrotrans_gag"/>
    <property type="match status" value="1"/>
</dbReference>
<dbReference type="PANTHER" id="PTHR33223:SF11">
    <property type="entry name" value="ELEMENT PROTEIN, PUTATIVE-RELATED"/>
    <property type="match status" value="1"/>
</dbReference>
<evidence type="ECO:0000259" key="2">
    <source>
        <dbReference type="Pfam" id="PF03732"/>
    </source>
</evidence>